<dbReference type="EMBL" id="JADJMS010000048">
    <property type="protein sequence ID" value="MBK7417217.1"/>
    <property type="molecule type" value="Genomic_DNA"/>
</dbReference>
<organism evidence="1 2">
    <name type="scientific">Candidatus Dechloromonas phosphorivorans</name>
    <dbReference type="NCBI Taxonomy" id="2899244"/>
    <lineage>
        <taxon>Bacteria</taxon>
        <taxon>Pseudomonadati</taxon>
        <taxon>Pseudomonadota</taxon>
        <taxon>Betaproteobacteria</taxon>
        <taxon>Rhodocyclales</taxon>
        <taxon>Azonexaceae</taxon>
        <taxon>Dechloromonas</taxon>
    </lineage>
</organism>
<dbReference type="Proteomes" id="UP000739411">
    <property type="component" value="Unassembled WGS sequence"/>
</dbReference>
<evidence type="ECO:0000313" key="1">
    <source>
        <dbReference type="EMBL" id="MBK7417217.1"/>
    </source>
</evidence>
<accession>A0A935K0Z1</accession>
<comment type="caution">
    <text evidence="1">The sequence shown here is derived from an EMBL/GenBank/DDBJ whole genome shotgun (WGS) entry which is preliminary data.</text>
</comment>
<protein>
    <submittedName>
        <fullName evidence="1">Uncharacterized protein</fullName>
    </submittedName>
</protein>
<proteinExistence type="predicted"/>
<name>A0A935K0Z1_9RHOO</name>
<evidence type="ECO:0000313" key="2">
    <source>
        <dbReference type="Proteomes" id="UP000739411"/>
    </source>
</evidence>
<dbReference type="AlphaFoldDB" id="A0A935K0Z1"/>
<gene>
    <name evidence="1" type="ORF">IPJ38_21035</name>
</gene>
<sequence length="58" mass="6813">MTERWIGRLFVHQSGKRQTVLQSEWGFALAMHPRVMEKQLREKQALSLFQHVVSKCSS</sequence>
<reference evidence="1 2" key="1">
    <citation type="submission" date="2020-10" db="EMBL/GenBank/DDBJ databases">
        <title>Connecting structure to function with the recovery of over 1000 high-quality activated sludge metagenome-assembled genomes encoding full-length rRNA genes using long-read sequencing.</title>
        <authorList>
            <person name="Singleton C.M."/>
            <person name="Petriglieri F."/>
            <person name="Kristensen J.M."/>
            <person name="Kirkegaard R.H."/>
            <person name="Michaelsen T.Y."/>
            <person name="Andersen M.H."/>
            <person name="Karst S.M."/>
            <person name="Dueholm M.S."/>
            <person name="Nielsen P.H."/>
            <person name="Albertsen M."/>
        </authorList>
    </citation>
    <scope>NUCLEOTIDE SEQUENCE [LARGE SCALE GENOMIC DNA]</scope>
    <source>
        <strain evidence="1">EsbW_18-Q3-R4-48_BATAC.463</strain>
    </source>
</reference>